<name>A0A8J3CFS9_9PSEU</name>
<dbReference type="AlphaFoldDB" id="A0A8J3CFS9"/>
<gene>
    <name evidence="2" type="ORF">GCM10012275_35160</name>
</gene>
<sequence length="206" mass="22597">MSSSSSAGQQLVPSAAAEGTGILVDPRSIGDLRAELQLVESAGMRWDLLAGTDAGRGTELVLTAGSHRDINQAMRIVRTATSVVVVVPDLDGRLSALFIEAGAMAVWNRLVDPRGLPALLRRLASREPREPALRADELQLLSLLSTDATMRDIAKQLFISERSFYRRLKSLYVKLGVYSRSEAVYRYLDGHHPHVPTLASIRPRIR</sequence>
<evidence type="ECO:0000313" key="3">
    <source>
        <dbReference type="Proteomes" id="UP000637578"/>
    </source>
</evidence>
<reference evidence="2" key="1">
    <citation type="journal article" date="2014" name="Int. J. Syst. Evol. Microbiol.">
        <title>Complete genome sequence of Corynebacterium casei LMG S-19264T (=DSM 44701T), isolated from a smear-ripened cheese.</title>
        <authorList>
            <consortium name="US DOE Joint Genome Institute (JGI-PGF)"/>
            <person name="Walter F."/>
            <person name="Albersmeier A."/>
            <person name="Kalinowski J."/>
            <person name="Ruckert C."/>
        </authorList>
    </citation>
    <scope>NUCLEOTIDE SEQUENCE</scope>
    <source>
        <strain evidence="2">CGMCC 4.5737</strain>
    </source>
</reference>
<proteinExistence type="predicted"/>
<dbReference type="Gene3D" id="1.10.10.10">
    <property type="entry name" value="Winged helix-like DNA-binding domain superfamily/Winged helix DNA-binding domain"/>
    <property type="match status" value="1"/>
</dbReference>
<dbReference type="SUPFAM" id="SSF46894">
    <property type="entry name" value="C-terminal effector domain of the bipartite response regulators"/>
    <property type="match status" value="1"/>
</dbReference>
<dbReference type="InterPro" id="IPR000792">
    <property type="entry name" value="Tscrpt_reg_LuxR_C"/>
</dbReference>
<dbReference type="GO" id="GO:0003677">
    <property type="term" value="F:DNA binding"/>
    <property type="evidence" value="ECO:0007669"/>
    <property type="project" value="InterPro"/>
</dbReference>
<dbReference type="InterPro" id="IPR016032">
    <property type="entry name" value="Sig_transdc_resp-reg_C-effctor"/>
</dbReference>
<dbReference type="InterPro" id="IPR036388">
    <property type="entry name" value="WH-like_DNA-bd_sf"/>
</dbReference>
<protein>
    <recommendedName>
        <fullName evidence="1">HTH luxR-type domain-containing protein</fullName>
    </recommendedName>
</protein>
<feature type="domain" description="HTH luxR-type" evidence="1">
    <location>
        <begin position="130"/>
        <end position="187"/>
    </location>
</feature>
<dbReference type="Pfam" id="PF00196">
    <property type="entry name" value="GerE"/>
    <property type="match status" value="1"/>
</dbReference>
<organism evidence="2 3">
    <name type="scientific">Longimycelium tulufanense</name>
    <dbReference type="NCBI Taxonomy" id="907463"/>
    <lineage>
        <taxon>Bacteria</taxon>
        <taxon>Bacillati</taxon>
        <taxon>Actinomycetota</taxon>
        <taxon>Actinomycetes</taxon>
        <taxon>Pseudonocardiales</taxon>
        <taxon>Pseudonocardiaceae</taxon>
        <taxon>Longimycelium</taxon>
    </lineage>
</organism>
<dbReference type="Proteomes" id="UP000637578">
    <property type="component" value="Unassembled WGS sequence"/>
</dbReference>
<dbReference type="GO" id="GO:0006355">
    <property type="term" value="P:regulation of DNA-templated transcription"/>
    <property type="evidence" value="ECO:0007669"/>
    <property type="project" value="InterPro"/>
</dbReference>
<keyword evidence="3" id="KW-1185">Reference proteome</keyword>
<dbReference type="RefSeq" id="WP_189058998.1">
    <property type="nucleotide sequence ID" value="NZ_BMMK01000016.1"/>
</dbReference>
<reference evidence="2" key="2">
    <citation type="submission" date="2020-09" db="EMBL/GenBank/DDBJ databases">
        <authorList>
            <person name="Sun Q."/>
            <person name="Zhou Y."/>
        </authorList>
    </citation>
    <scope>NUCLEOTIDE SEQUENCE</scope>
    <source>
        <strain evidence="2">CGMCC 4.5737</strain>
    </source>
</reference>
<dbReference type="SMART" id="SM00421">
    <property type="entry name" value="HTH_LUXR"/>
    <property type="match status" value="1"/>
</dbReference>
<dbReference type="EMBL" id="BMMK01000016">
    <property type="protein sequence ID" value="GGM61069.1"/>
    <property type="molecule type" value="Genomic_DNA"/>
</dbReference>
<dbReference type="CDD" id="cd06170">
    <property type="entry name" value="LuxR_C_like"/>
    <property type="match status" value="1"/>
</dbReference>
<evidence type="ECO:0000259" key="1">
    <source>
        <dbReference type="SMART" id="SM00421"/>
    </source>
</evidence>
<evidence type="ECO:0000313" key="2">
    <source>
        <dbReference type="EMBL" id="GGM61069.1"/>
    </source>
</evidence>
<accession>A0A8J3CFS9</accession>
<comment type="caution">
    <text evidence="2">The sequence shown here is derived from an EMBL/GenBank/DDBJ whole genome shotgun (WGS) entry which is preliminary data.</text>
</comment>